<accession>A0A1Y2C6S5</accession>
<name>A0A1Y2C6S5_9FUNG</name>
<reference evidence="3 4" key="1">
    <citation type="submission" date="2016-07" db="EMBL/GenBank/DDBJ databases">
        <title>Pervasive Adenine N6-methylation of Active Genes in Fungi.</title>
        <authorList>
            <consortium name="DOE Joint Genome Institute"/>
            <person name="Mondo S.J."/>
            <person name="Dannebaum R.O."/>
            <person name="Kuo R.C."/>
            <person name="Labutti K."/>
            <person name="Haridas S."/>
            <person name="Kuo A."/>
            <person name="Salamov A."/>
            <person name="Ahrendt S.R."/>
            <person name="Lipzen A."/>
            <person name="Sullivan W."/>
            <person name="Andreopoulos W.B."/>
            <person name="Clum A."/>
            <person name="Lindquist E."/>
            <person name="Daum C."/>
            <person name="Ramamoorthy G.K."/>
            <person name="Gryganskyi A."/>
            <person name="Culley D."/>
            <person name="Magnuson J.K."/>
            <person name="James T.Y."/>
            <person name="O'Malley M.A."/>
            <person name="Stajich J.E."/>
            <person name="Spatafora J.W."/>
            <person name="Visel A."/>
            <person name="Grigoriev I.V."/>
        </authorList>
    </citation>
    <scope>NUCLEOTIDE SEQUENCE [LARGE SCALE GENOMIC DNA]</scope>
    <source>
        <strain evidence="3 4">JEL800</strain>
    </source>
</reference>
<proteinExistence type="predicted"/>
<keyword evidence="2" id="KW-1133">Transmembrane helix</keyword>
<feature type="region of interest" description="Disordered" evidence="1">
    <location>
        <begin position="1"/>
        <end position="59"/>
    </location>
</feature>
<keyword evidence="4" id="KW-1185">Reference proteome</keyword>
<keyword evidence="2" id="KW-0472">Membrane</keyword>
<sequence length="218" mass="23243">MNDPRKTLSNTTTSMCEPTESYPSLTRCSSPTESPTQTPTSSPPRFNSDIPGPGPAVSLSSVSNNLHLLNLSSKQQTNLTQRIPHHKSQISPSHKSTKFTPPLPHLPTTPPKFIMYTPTGTPHAFNPPPLPDVRPHSPIPPKHAFLVECFLCAVLVFALWEYVCAMEGGSIRVGSNSGGGGSSNSGGSGCIASGIGAVWIGVCLGVYVDEWGRQRGVW</sequence>
<comment type="caution">
    <text evidence="3">The sequence shown here is derived from an EMBL/GenBank/DDBJ whole genome shotgun (WGS) entry which is preliminary data.</text>
</comment>
<evidence type="ECO:0000256" key="1">
    <source>
        <dbReference type="SAM" id="MobiDB-lite"/>
    </source>
</evidence>
<feature type="region of interest" description="Disordered" evidence="1">
    <location>
        <begin position="76"/>
        <end position="104"/>
    </location>
</feature>
<protein>
    <submittedName>
        <fullName evidence="3">Uncharacterized protein</fullName>
    </submittedName>
</protein>
<evidence type="ECO:0000256" key="2">
    <source>
        <dbReference type="SAM" id="Phobius"/>
    </source>
</evidence>
<organism evidence="3 4">
    <name type="scientific">Rhizoclosmatium globosum</name>
    <dbReference type="NCBI Taxonomy" id="329046"/>
    <lineage>
        <taxon>Eukaryota</taxon>
        <taxon>Fungi</taxon>
        <taxon>Fungi incertae sedis</taxon>
        <taxon>Chytridiomycota</taxon>
        <taxon>Chytridiomycota incertae sedis</taxon>
        <taxon>Chytridiomycetes</taxon>
        <taxon>Chytridiales</taxon>
        <taxon>Chytriomycetaceae</taxon>
        <taxon>Rhizoclosmatium</taxon>
    </lineage>
</organism>
<keyword evidence="2" id="KW-0812">Transmembrane</keyword>
<feature type="transmembrane region" description="Helical" evidence="2">
    <location>
        <begin position="144"/>
        <end position="163"/>
    </location>
</feature>
<evidence type="ECO:0000313" key="3">
    <source>
        <dbReference type="EMBL" id="ORY42732.1"/>
    </source>
</evidence>
<dbReference type="Proteomes" id="UP000193642">
    <property type="component" value="Unassembled WGS sequence"/>
</dbReference>
<feature type="compositionally biased region" description="Polar residues" evidence="1">
    <location>
        <begin position="7"/>
        <end position="28"/>
    </location>
</feature>
<dbReference type="AlphaFoldDB" id="A0A1Y2C6S5"/>
<feature type="transmembrane region" description="Helical" evidence="2">
    <location>
        <begin position="186"/>
        <end position="208"/>
    </location>
</feature>
<feature type="compositionally biased region" description="Low complexity" evidence="1">
    <location>
        <begin position="29"/>
        <end position="44"/>
    </location>
</feature>
<evidence type="ECO:0000313" key="4">
    <source>
        <dbReference type="Proteomes" id="UP000193642"/>
    </source>
</evidence>
<dbReference type="EMBL" id="MCGO01000027">
    <property type="protein sequence ID" value="ORY42732.1"/>
    <property type="molecule type" value="Genomic_DNA"/>
</dbReference>
<gene>
    <name evidence="3" type="ORF">BCR33DRAFT_717925</name>
</gene>